<protein>
    <submittedName>
        <fullName evidence="1">Uncharacterized protein</fullName>
    </submittedName>
</protein>
<evidence type="ECO:0000313" key="2">
    <source>
        <dbReference type="Proteomes" id="UP000180194"/>
    </source>
</evidence>
<sequence length="66" mass="7484">MTTFSRLPCRFSASWSGHGDPFFASFSVLGFMKPSWRPSPGFPSVFGLHEAVMTAFFQLPFRFWAS</sequence>
<dbReference type="EMBL" id="MBRJ01000050">
    <property type="protein sequence ID" value="OHX42627.1"/>
    <property type="molecule type" value="Genomic_DNA"/>
</dbReference>
<name>A0ABX3CLI3_9BACI</name>
<comment type="caution">
    <text evidence="1">The sequence shown here is derived from an EMBL/GenBank/DDBJ whole genome shotgun (WGS) entry which is preliminary data.</text>
</comment>
<reference evidence="1 2" key="1">
    <citation type="submission" date="2016-07" db="EMBL/GenBank/DDBJ databases">
        <title>Bacillus oceanisediminis whole genome.</title>
        <authorList>
            <person name="Pal Y."/>
            <person name="Verma A."/>
            <person name="Mual P."/>
            <person name="Srinivasan K."/>
        </authorList>
    </citation>
    <scope>NUCLEOTIDE SEQUENCE [LARGE SCALE GENOMIC DNA]</scope>
    <source>
        <strain evidence="1 2">Bhandara28</strain>
    </source>
</reference>
<proteinExistence type="predicted"/>
<accession>A0ABX3CLI3</accession>
<dbReference type="Proteomes" id="UP000180194">
    <property type="component" value="Unassembled WGS sequence"/>
</dbReference>
<organism evidence="1 2">
    <name type="scientific">Cytobacillus oceanisediminis</name>
    <dbReference type="NCBI Taxonomy" id="665099"/>
    <lineage>
        <taxon>Bacteria</taxon>
        <taxon>Bacillati</taxon>
        <taxon>Bacillota</taxon>
        <taxon>Bacilli</taxon>
        <taxon>Bacillales</taxon>
        <taxon>Bacillaceae</taxon>
        <taxon>Cytobacillus</taxon>
    </lineage>
</organism>
<gene>
    <name evidence="1" type="ORF">BBV17_27295</name>
</gene>
<keyword evidence="2" id="KW-1185">Reference proteome</keyword>
<evidence type="ECO:0000313" key="1">
    <source>
        <dbReference type="EMBL" id="OHX42627.1"/>
    </source>
</evidence>